<evidence type="ECO:0000313" key="3">
    <source>
        <dbReference type="EMBL" id="GJD64771.1"/>
    </source>
</evidence>
<protein>
    <recommendedName>
        <fullName evidence="2">YlxR domain-containing protein</fullName>
    </recommendedName>
</protein>
<gene>
    <name evidence="3" type="ORF">MPEAHAMD_4956</name>
</gene>
<dbReference type="PANTHER" id="PTHR34215:SF1">
    <property type="entry name" value="YLXR DOMAIN-CONTAINING PROTEIN"/>
    <property type="match status" value="1"/>
</dbReference>
<feature type="region of interest" description="Disordered" evidence="1">
    <location>
        <begin position="227"/>
        <end position="264"/>
    </location>
</feature>
<dbReference type="EMBL" id="BPQJ01000029">
    <property type="protein sequence ID" value="GJD64771.1"/>
    <property type="molecule type" value="Genomic_DNA"/>
</dbReference>
<proteinExistence type="predicted"/>
<comment type="caution">
    <text evidence="3">The sequence shown here is derived from an EMBL/GenBank/DDBJ whole genome shotgun (WGS) entry which is preliminary data.</text>
</comment>
<keyword evidence="4" id="KW-1185">Reference proteome</keyword>
<accession>A0AA37HEX1</accession>
<feature type="compositionally biased region" description="Low complexity" evidence="1">
    <location>
        <begin position="1"/>
        <end position="24"/>
    </location>
</feature>
<dbReference type="CDD" id="cd00279">
    <property type="entry name" value="YlxR"/>
    <property type="match status" value="1"/>
</dbReference>
<dbReference type="InterPro" id="IPR037465">
    <property type="entry name" value="YlxR"/>
</dbReference>
<organism evidence="3 4">
    <name type="scientific">Methylobacterium frigidaeris</name>
    <dbReference type="NCBI Taxonomy" id="2038277"/>
    <lineage>
        <taxon>Bacteria</taxon>
        <taxon>Pseudomonadati</taxon>
        <taxon>Pseudomonadota</taxon>
        <taxon>Alphaproteobacteria</taxon>
        <taxon>Hyphomicrobiales</taxon>
        <taxon>Methylobacteriaceae</taxon>
        <taxon>Methylobacterium</taxon>
    </lineage>
</organism>
<sequence length="264" mass="27751">MSATMQDEQPQDADALPPDVLDAGAGRGRANAERTCLVTREAGNPDRMIRFALGPDNQVVPDLRARLPGRGAWVTATRAAVSEAVRKRLFQRAFRQKEARVAPDLVDVIEAGLRDDLRQGFSLANKAGCVVTGFTKVESAVDSPTGIAALVHASDASPDGRRKLAQALRRRYGDAISRIPVIDDLSGEELDMALGRDHVIHAALVAGAGTAGLLARWRRLHVFRGGTATSGRAGTEPPGSDAALPDAVQDGGTSLRTGPPEAGG</sequence>
<reference evidence="3" key="2">
    <citation type="submission" date="2021-08" db="EMBL/GenBank/DDBJ databases">
        <authorList>
            <person name="Tani A."/>
            <person name="Ola A."/>
            <person name="Ogura Y."/>
            <person name="Katsura K."/>
            <person name="Hayashi T."/>
        </authorList>
    </citation>
    <scope>NUCLEOTIDE SEQUENCE</scope>
    <source>
        <strain evidence="3">JCM 32048</strain>
    </source>
</reference>
<evidence type="ECO:0000259" key="2">
    <source>
        <dbReference type="Pfam" id="PF04296"/>
    </source>
</evidence>
<evidence type="ECO:0000313" key="4">
    <source>
        <dbReference type="Proteomes" id="UP001055286"/>
    </source>
</evidence>
<dbReference type="RefSeq" id="WP_099908442.1">
    <property type="nucleotide sequence ID" value="NZ_BPQJ01000029.1"/>
</dbReference>
<dbReference type="NCBIfam" id="NF006622">
    <property type="entry name" value="PRK09190.1"/>
    <property type="match status" value="1"/>
</dbReference>
<dbReference type="PANTHER" id="PTHR34215">
    <property type="entry name" value="BLL0784 PROTEIN"/>
    <property type="match status" value="1"/>
</dbReference>
<feature type="region of interest" description="Disordered" evidence="1">
    <location>
        <begin position="1"/>
        <end position="28"/>
    </location>
</feature>
<feature type="domain" description="YlxR" evidence="2">
    <location>
        <begin position="34"/>
        <end position="98"/>
    </location>
</feature>
<dbReference type="Gene3D" id="3.30.1330.30">
    <property type="match status" value="1"/>
</dbReference>
<dbReference type="InterPro" id="IPR007393">
    <property type="entry name" value="YlxR_dom"/>
</dbReference>
<dbReference type="AlphaFoldDB" id="A0AA37HEX1"/>
<dbReference type="Gene3D" id="3.30.1230.10">
    <property type="entry name" value="YlxR-like"/>
    <property type="match status" value="1"/>
</dbReference>
<dbReference type="Proteomes" id="UP001055286">
    <property type="component" value="Unassembled WGS sequence"/>
</dbReference>
<dbReference type="SUPFAM" id="SSF55315">
    <property type="entry name" value="L30e-like"/>
    <property type="match status" value="1"/>
</dbReference>
<dbReference type="Pfam" id="PF04296">
    <property type="entry name" value="YlxR"/>
    <property type="match status" value="1"/>
</dbReference>
<dbReference type="SUPFAM" id="SSF64376">
    <property type="entry name" value="YlxR-like"/>
    <property type="match status" value="1"/>
</dbReference>
<reference evidence="3" key="1">
    <citation type="journal article" date="2016" name="Front. Microbiol.">
        <title>Genome Sequence of the Piezophilic, Mesophilic Sulfate-Reducing Bacterium Desulfovibrio indicus J2T.</title>
        <authorList>
            <person name="Cao J."/>
            <person name="Maignien L."/>
            <person name="Shao Z."/>
            <person name="Alain K."/>
            <person name="Jebbar M."/>
        </authorList>
    </citation>
    <scope>NUCLEOTIDE SEQUENCE</scope>
    <source>
        <strain evidence="3">JCM 32048</strain>
    </source>
</reference>
<dbReference type="InterPro" id="IPR035931">
    <property type="entry name" value="YlxR-like_sf"/>
</dbReference>
<evidence type="ECO:0000256" key="1">
    <source>
        <dbReference type="SAM" id="MobiDB-lite"/>
    </source>
</evidence>
<name>A0AA37HEX1_9HYPH</name>
<dbReference type="InterPro" id="IPR029064">
    <property type="entry name" value="Ribosomal_eL30-like_sf"/>
</dbReference>